<evidence type="ECO:0000313" key="1">
    <source>
        <dbReference type="EMBL" id="SHH69047.1"/>
    </source>
</evidence>
<accession>A0A1M5V171</accession>
<dbReference type="EMBL" id="FQXO01000046">
    <property type="protein sequence ID" value="SHH69047.1"/>
    <property type="molecule type" value="Genomic_DNA"/>
</dbReference>
<proteinExistence type="predicted"/>
<reference evidence="2" key="1">
    <citation type="submission" date="2016-11" db="EMBL/GenBank/DDBJ databases">
        <authorList>
            <person name="Varghese N."/>
            <person name="Submissions S."/>
        </authorList>
    </citation>
    <scope>NUCLEOTIDE SEQUENCE [LARGE SCALE GENOMIC DNA]</scope>
    <source>
        <strain evidence="2">DSM 13643</strain>
    </source>
</reference>
<dbReference type="Proteomes" id="UP000183967">
    <property type="component" value="Unassembled WGS sequence"/>
</dbReference>
<dbReference type="AlphaFoldDB" id="A0A1M5V171"/>
<organism evidence="1 2">
    <name type="scientific">Caloranaerobacter azorensis DSM 13643</name>
    <dbReference type="NCBI Taxonomy" id="1121264"/>
    <lineage>
        <taxon>Bacteria</taxon>
        <taxon>Bacillati</taxon>
        <taxon>Bacillota</taxon>
        <taxon>Tissierellia</taxon>
        <taxon>Tissierellales</taxon>
        <taxon>Thermohalobacteraceae</taxon>
        <taxon>Caloranaerobacter</taxon>
    </lineage>
</organism>
<keyword evidence="2" id="KW-1185">Reference proteome</keyword>
<name>A0A1M5V171_9FIRM</name>
<gene>
    <name evidence="1" type="ORF">SAMN02745135_01693</name>
</gene>
<feature type="non-terminal residue" evidence="1">
    <location>
        <position position="103"/>
    </location>
</feature>
<evidence type="ECO:0000313" key="2">
    <source>
        <dbReference type="Proteomes" id="UP000183967"/>
    </source>
</evidence>
<protein>
    <submittedName>
        <fullName evidence="1">Uncharacterized protein</fullName>
    </submittedName>
</protein>
<sequence>MFLELQEKDRQKIYAEMLKSIGALSRLFSESSTPYLAYRVVENIFCMAFQADNLSRSDCSADAAKNGIGFGIKTFLNGNGRTLQKVAEFNKDANLFKGKTPKE</sequence>